<dbReference type="RefSeq" id="WP_214159369.1">
    <property type="nucleotide sequence ID" value="NZ_JAHBAY010000014.1"/>
</dbReference>
<reference evidence="2 3" key="1">
    <citation type="submission" date="2021-05" db="EMBL/GenBank/DDBJ databases">
        <title>Kineosporia and Streptomyces sp. nov. two new marine actinobacteria isolated from Coral.</title>
        <authorList>
            <person name="Buangrab K."/>
            <person name="Sutthacheep M."/>
            <person name="Yeemin T."/>
            <person name="Harunari E."/>
            <person name="Igarashi Y."/>
            <person name="Kanchanasin P."/>
            <person name="Tanasupawat S."/>
            <person name="Phongsopitanun W."/>
        </authorList>
    </citation>
    <scope>NUCLEOTIDE SEQUENCE [LARGE SCALE GENOMIC DNA]</scope>
    <source>
        <strain evidence="2 3">J2-2</strain>
    </source>
</reference>
<dbReference type="Proteomes" id="UP001197247">
    <property type="component" value="Unassembled WGS sequence"/>
</dbReference>
<feature type="transmembrane region" description="Helical" evidence="1">
    <location>
        <begin position="37"/>
        <end position="58"/>
    </location>
</feature>
<keyword evidence="1" id="KW-0472">Membrane</keyword>
<organism evidence="2 3">
    <name type="scientific">Kineosporia corallincola</name>
    <dbReference type="NCBI Taxonomy" id="2835133"/>
    <lineage>
        <taxon>Bacteria</taxon>
        <taxon>Bacillati</taxon>
        <taxon>Actinomycetota</taxon>
        <taxon>Actinomycetes</taxon>
        <taxon>Kineosporiales</taxon>
        <taxon>Kineosporiaceae</taxon>
        <taxon>Kineosporia</taxon>
    </lineage>
</organism>
<feature type="transmembrane region" description="Helical" evidence="1">
    <location>
        <begin position="6"/>
        <end position="25"/>
    </location>
</feature>
<protein>
    <recommendedName>
        <fullName evidence="4">Phospholipase_D-nuclease N-terminal</fullName>
    </recommendedName>
</protein>
<keyword evidence="1" id="KW-1133">Transmembrane helix</keyword>
<keyword evidence="3" id="KW-1185">Reference proteome</keyword>
<proteinExistence type="predicted"/>
<gene>
    <name evidence="2" type="ORF">KIH74_28050</name>
</gene>
<evidence type="ECO:0008006" key="4">
    <source>
        <dbReference type="Google" id="ProtNLM"/>
    </source>
</evidence>
<name>A0ABS5TP07_9ACTN</name>
<keyword evidence="1" id="KW-0812">Transmembrane</keyword>
<evidence type="ECO:0000256" key="1">
    <source>
        <dbReference type="SAM" id="Phobius"/>
    </source>
</evidence>
<comment type="caution">
    <text evidence="2">The sequence shown here is derived from an EMBL/GenBank/DDBJ whole genome shotgun (WGS) entry which is preliminary data.</text>
</comment>
<dbReference type="EMBL" id="JAHBAY010000014">
    <property type="protein sequence ID" value="MBT0772827.1"/>
    <property type="molecule type" value="Genomic_DNA"/>
</dbReference>
<sequence length="70" mass="7724">MSNPSHLLVLALAAGLLVLFVRVLISILRSGLSTGMKVLWILFVLWVPLIAWFAWYLIGRPAAPPVRSTP</sequence>
<evidence type="ECO:0000313" key="2">
    <source>
        <dbReference type="EMBL" id="MBT0772827.1"/>
    </source>
</evidence>
<accession>A0ABS5TP07</accession>
<evidence type="ECO:0000313" key="3">
    <source>
        <dbReference type="Proteomes" id="UP001197247"/>
    </source>
</evidence>